<sequence>MSFVITVYVPTGIVLASDSRQSITIEGKAPDGSALPKIETVSSDFVYKTFLLEKQKVGINSYGDSLLGKVTTESHIKRFTEEMLDDDDDVTTVPSKLIEFFRRDFPKADTAFHVAGFKKIDKKSIPHVFRCHVGKNTIERPNVAPKTENVVYGASWGGQADVIASLLQPTPGQPKAPIIWDAMTIQDAIDFAIYAVRTTIDTMRFQARPKNVGGPVDVLLITPDEPARWIQRKQFRGGSAPTM</sequence>
<gene>
    <name evidence="1" type="ORF">S03H2_12324</name>
</gene>
<comment type="caution">
    <text evidence="1">The sequence shown here is derived from an EMBL/GenBank/DDBJ whole genome shotgun (WGS) entry which is preliminary data.</text>
</comment>
<organism evidence="1">
    <name type="scientific">marine sediment metagenome</name>
    <dbReference type="NCBI Taxonomy" id="412755"/>
    <lineage>
        <taxon>unclassified sequences</taxon>
        <taxon>metagenomes</taxon>
        <taxon>ecological metagenomes</taxon>
    </lineage>
</organism>
<reference evidence="1" key="1">
    <citation type="journal article" date="2014" name="Front. Microbiol.">
        <title>High frequency of phylogenetically diverse reductive dehalogenase-homologous genes in deep subseafloor sedimentary metagenomes.</title>
        <authorList>
            <person name="Kawai M."/>
            <person name="Futagami T."/>
            <person name="Toyoda A."/>
            <person name="Takaki Y."/>
            <person name="Nishi S."/>
            <person name="Hori S."/>
            <person name="Arai W."/>
            <person name="Tsubouchi T."/>
            <person name="Morono Y."/>
            <person name="Uchiyama I."/>
            <person name="Ito T."/>
            <person name="Fujiyama A."/>
            <person name="Inagaki F."/>
            <person name="Takami H."/>
        </authorList>
    </citation>
    <scope>NUCLEOTIDE SEQUENCE</scope>
    <source>
        <strain evidence="1">Expedition CK06-06</strain>
    </source>
</reference>
<dbReference type="AlphaFoldDB" id="X1FLF3"/>
<evidence type="ECO:0000313" key="1">
    <source>
        <dbReference type="EMBL" id="GAH46486.1"/>
    </source>
</evidence>
<dbReference type="EMBL" id="BARU01006274">
    <property type="protein sequence ID" value="GAH46486.1"/>
    <property type="molecule type" value="Genomic_DNA"/>
</dbReference>
<name>X1FLF3_9ZZZZ</name>
<accession>X1FLF3</accession>
<protein>
    <submittedName>
        <fullName evidence="1">Uncharacterized protein</fullName>
    </submittedName>
</protein>
<proteinExistence type="predicted"/>